<evidence type="ECO:0000313" key="2">
    <source>
        <dbReference type="EMBL" id="MBB5132942.1"/>
    </source>
</evidence>
<dbReference type="InterPro" id="IPR008030">
    <property type="entry name" value="NmrA-like"/>
</dbReference>
<evidence type="ECO:0000313" key="3">
    <source>
        <dbReference type="Proteomes" id="UP000578449"/>
    </source>
</evidence>
<organism evidence="2 3">
    <name type="scientific">Thermocatellispora tengchongensis</name>
    <dbReference type="NCBI Taxonomy" id="1073253"/>
    <lineage>
        <taxon>Bacteria</taxon>
        <taxon>Bacillati</taxon>
        <taxon>Actinomycetota</taxon>
        <taxon>Actinomycetes</taxon>
        <taxon>Streptosporangiales</taxon>
        <taxon>Streptosporangiaceae</taxon>
        <taxon>Thermocatellispora</taxon>
    </lineage>
</organism>
<sequence length="296" mass="31559">MTIAVTTPTGHVGSRVVRLLLQAGVRPRVLVRDPARLDPETRERVEVRQGDLTDAAFVREATAGARTVFWVDPTPHVAEEPVETSRRTAVAVAEAAKAGDVARLVLLSSIGAERRHGVGHIDGLAAIEELFDASGADVLHLRCGYFFTNLLMDLESLAGGVLTTAADPDRPVPWVDPRDIGDIVAARLLNDAWRGRVVQAVHGPQDLSFRQVAEILTGALGRPVRLQVVTDDDVRAALSGAGLPPSAVEGIVGMTAGTRDLVPEQPRDLITTTPTTLAGWAYAHLRPLLPPHPSGD</sequence>
<comment type="caution">
    <text evidence="2">The sequence shown here is derived from an EMBL/GenBank/DDBJ whole genome shotgun (WGS) entry which is preliminary data.</text>
</comment>
<dbReference type="Gene3D" id="3.40.50.720">
    <property type="entry name" value="NAD(P)-binding Rossmann-like Domain"/>
    <property type="match status" value="1"/>
</dbReference>
<dbReference type="SUPFAM" id="SSF51735">
    <property type="entry name" value="NAD(P)-binding Rossmann-fold domains"/>
    <property type="match status" value="1"/>
</dbReference>
<dbReference type="AlphaFoldDB" id="A0A840P0N1"/>
<dbReference type="InterPro" id="IPR036291">
    <property type="entry name" value="NAD(P)-bd_dom_sf"/>
</dbReference>
<protein>
    <submittedName>
        <fullName evidence="2">Uncharacterized protein YbjT (DUF2867 family)</fullName>
    </submittedName>
</protein>
<dbReference type="InterPro" id="IPR051604">
    <property type="entry name" value="Ergot_Alk_Oxidoreductase"/>
</dbReference>
<gene>
    <name evidence="2" type="ORF">HNP84_002663</name>
</gene>
<name>A0A840P0N1_9ACTN</name>
<feature type="domain" description="NmrA-like" evidence="1">
    <location>
        <begin position="2"/>
        <end position="249"/>
    </location>
</feature>
<dbReference type="PANTHER" id="PTHR43162">
    <property type="match status" value="1"/>
</dbReference>
<reference evidence="2 3" key="1">
    <citation type="submission" date="2020-08" db="EMBL/GenBank/DDBJ databases">
        <title>Genomic Encyclopedia of Type Strains, Phase IV (KMG-IV): sequencing the most valuable type-strain genomes for metagenomic binning, comparative biology and taxonomic classification.</title>
        <authorList>
            <person name="Goeker M."/>
        </authorList>
    </citation>
    <scope>NUCLEOTIDE SEQUENCE [LARGE SCALE GENOMIC DNA]</scope>
    <source>
        <strain evidence="2 3">DSM 45615</strain>
    </source>
</reference>
<dbReference type="Pfam" id="PF05368">
    <property type="entry name" value="NmrA"/>
    <property type="match status" value="1"/>
</dbReference>
<dbReference type="Proteomes" id="UP000578449">
    <property type="component" value="Unassembled WGS sequence"/>
</dbReference>
<dbReference type="EMBL" id="JACHGN010000005">
    <property type="protein sequence ID" value="MBB5132942.1"/>
    <property type="molecule type" value="Genomic_DNA"/>
</dbReference>
<dbReference type="PANTHER" id="PTHR43162:SF1">
    <property type="entry name" value="PRESTALK A DIFFERENTIATION PROTEIN A"/>
    <property type="match status" value="1"/>
</dbReference>
<keyword evidence="3" id="KW-1185">Reference proteome</keyword>
<dbReference type="RefSeq" id="WP_185049929.1">
    <property type="nucleotide sequence ID" value="NZ_BAABIX010000005.1"/>
</dbReference>
<proteinExistence type="predicted"/>
<dbReference type="Gene3D" id="3.90.25.10">
    <property type="entry name" value="UDP-galactose 4-epimerase, domain 1"/>
    <property type="match status" value="1"/>
</dbReference>
<accession>A0A840P0N1</accession>
<evidence type="ECO:0000259" key="1">
    <source>
        <dbReference type="Pfam" id="PF05368"/>
    </source>
</evidence>